<keyword evidence="10" id="KW-1185">Reference proteome</keyword>
<dbReference type="Proteomes" id="UP000800041">
    <property type="component" value="Unassembled WGS sequence"/>
</dbReference>
<feature type="compositionally biased region" description="Basic and acidic residues" evidence="6">
    <location>
        <begin position="959"/>
        <end position="981"/>
    </location>
</feature>
<dbReference type="AlphaFoldDB" id="A0A6G1GWT5"/>
<dbReference type="Pfam" id="PF11923">
    <property type="entry name" value="NFACT-C"/>
    <property type="match status" value="1"/>
</dbReference>
<evidence type="ECO:0000256" key="6">
    <source>
        <dbReference type="SAM" id="MobiDB-lite"/>
    </source>
</evidence>
<dbReference type="GO" id="GO:0043023">
    <property type="term" value="F:ribosomal large subunit binding"/>
    <property type="evidence" value="ECO:0007669"/>
    <property type="project" value="TreeGrafter"/>
</dbReference>
<evidence type="ECO:0000259" key="7">
    <source>
        <dbReference type="Pfam" id="PF05670"/>
    </source>
</evidence>
<sequence>MKQRFSSLDVKVIAHELSATLTTLRVANIYDLSSRIFLIKFQKPSQREQLIVDSGFRAHLTSFSRTAFSTPSPFVVRLRKYLKTRRVTSVAQVGTDRIIEFQFSDGQYRLFLEFYAGGNIILTDGDCNILALLRNVSEGAEHEKLSVGVKYDLEHRQNYGGVPELTQERVTTGLKNALAKQQQQKDKAKKGKSKPGDSLRKALAVSITEYPPMLIDHALKKVGFEAPTNPEDILEDDELLRQLMSVLKQAEETVKEITSADVAKGYILAKEAKKSKATSADDDEESSLLYDDFHPFRPKQFEDDQAITFLEFEGFNKTVDKFYSSIEGQKLESRLVEREETAKRKLEQARQEHAKRIGGLQQVQELNVRRAAAIEANVERVGEATAAVNGLIAQGMDWVDIGRLIENEQKRGNVVAQMIRLPLKLHENTATLLLDEAENEEENEDFEGSETDSEPSDSDDSEAQPRKPSPKAAEATNRRLTIDIDLSLSPWANAKQYYEQKKIAVVKEEKTLQASDKALKSAEQKIAADLKKGLKQEKEVLRPVRKQHWFEKFLYFISSDGYLVLGGKDTQQNEVLYRKHLRKGDIYVHADLPNAASVIIKNNPATPNAPIPPSTLSQAGNYSVATSTAWDSKAVMSAWWVNSDQVSKTASTGDFLDVGKFEVKGKKNFLPPSQLLLGFAVLWEIPEESKDRHKKHRVANPPMPEGAGRDALLAQQEGGETLADEQKKIARDNEEAGSEAEEEGATNSDDDFPDAKVDAGDSDDDFPDTKLDTVDSDDENDRSTAPNPLQIGGGADNSDDFEDTSGKDEQNTSVRAEVENTESDSDEAEAEGVTDSAAKHGKRYLSAHERRLLKKGVDPASLSQSANDSSQDDHSRAPTPSIISTAAGKNAPPLPRGKRNKKKKLVAKYAEQDEEDRALAMRFLGSKTGQEKKEEDAEARRAKEEEAEMQKQRRREQHLKKQAEGLKAEEARKAAMARADDAGNDADDEEWIPLDGFTGKPLPGDDLVAAVPVCAPWNALSTFKYKVKMQPGTQKKGKAVREILNAWDAAGKSGKFVDPKAEDTERIWPKELELIKGWKETEIVGIVPVSKVRVMLMGRGGAKGGGGSGGAKGGAKGKKGGKGGKKKGK</sequence>
<evidence type="ECO:0000313" key="10">
    <source>
        <dbReference type="Proteomes" id="UP000800041"/>
    </source>
</evidence>
<name>A0A6G1GWT5_9PEZI</name>
<evidence type="ECO:0000259" key="8">
    <source>
        <dbReference type="Pfam" id="PF11923"/>
    </source>
</evidence>
<feature type="compositionally biased region" description="Basic residues" evidence="6">
    <location>
        <begin position="896"/>
        <end position="906"/>
    </location>
</feature>
<feature type="compositionally biased region" description="Acidic residues" evidence="6">
    <location>
        <begin position="735"/>
        <end position="752"/>
    </location>
</feature>
<feature type="compositionally biased region" description="Basic residues" evidence="6">
    <location>
        <begin position="1115"/>
        <end position="1129"/>
    </location>
</feature>
<comment type="subcellular location">
    <subcellularLocation>
        <location evidence="1">Cytoplasm</location>
    </subcellularLocation>
</comment>
<dbReference type="GO" id="GO:0000049">
    <property type="term" value="F:tRNA binding"/>
    <property type="evidence" value="ECO:0007669"/>
    <property type="project" value="TreeGrafter"/>
</dbReference>
<dbReference type="PANTHER" id="PTHR15239:SF6">
    <property type="entry name" value="RIBOSOME QUALITY CONTROL COMPLEX SUBUNIT NEMF"/>
    <property type="match status" value="1"/>
</dbReference>
<organism evidence="9 10">
    <name type="scientific">Aulographum hederae CBS 113979</name>
    <dbReference type="NCBI Taxonomy" id="1176131"/>
    <lineage>
        <taxon>Eukaryota</taxon>
        <taxon>Fungi</taxon>
        <taxon>Dikarya</taxon>
        <taxon>Ascomycota</taxon>
        <taxon>Pezizomycotina</taxon>
        <taxon>Dothideomycetes</taxon>
        <taxon>Pleosporomycetidae</taxon>
        <taxon>Aulographales</taxon>
        <taxon>Aulographaceae</taxon>
    </lineage>
</organism>
<dbReference type="InterPro" id="IPR051608">
    <property type="entry name" value="RQC_Subunit_NEMF"/>
</dbReference>
<feature type="region of interest" description="Disordered" evidence="6">
    <location>
        <begin position="689"/>
        <end position="708"/>
    </location>
</feature>
<proteinExistence type="inferred from homology"/>
<dbReference type="InterPro" id="IPR008532">
    <property type="entry name" value="NFACT_RNA-bd"/>
</dbReference>
<evidence type="ECO:0000256" key="5">
    <source>
        <dbReference type="ARBA" id="ARBA00070414"/>
    </source>
</evidence>
<dbReference type="GO" id="GO:1990116">
    <property type="term" value="P:ribosome-associated ubiquitin-dependent protein catabolic process"/>
    <property type="evidence" value="ECO:0007669"/>
    <property type="project" value="TreeGrafter"/>
</dbReference>
<reference evidence="9" key="1">
    <citation type="journal article" date="2020" name="Stud. Mycol.">
        <title>101 Dothideomycetes genomes: a test case for predicting lifestyles and emergence of pathogens.</title>
        <authorList>
            <person name="Haridas S."/>
            <person name="Albert R."/>
            <person name="Binder M."/>
            <person name="Bloem J."/>
            <person name="Labutti K."/>
            <person name="Salamov A."/>
            <person name="Andreopoulos B."/>
            <person name="Baker S."/>
            <person name="Barry K."/>
            <person name="Bills G."/>
            <person name="Bluhm B."/>
            <person name="Cannon C."/>
            <person name="Castanera R."/>
            <person name="Culley D."/>
            <person name="Daum C."/>
            <person name="Ezra D."/>
            <person name="Gonzalez J."/>
            <person name="Henrissat B."/>
            <person name="Kuo A."/>
            <person name="Liang C."/>
            <person name="Lipzen A."/>
            <person name="Lutzoni F."/>
            <person name="Magnuson J."/>
            <person name="Mondo S."/>
            <person name="Nolan M."/>
            <person name="Ohm R."/>
            <person name="Pangilinan J."/>
            <person name="Park H.-J."/>
            <person name="Ramirez L."/>
            <person name="Alfaro M."/>
            <person name="Sun H."/>
            <person name="Tritt A."/>
            <person name="Yoshinaga Y."/>
            <person name="Zwiers L.-H."/>
            <person name="Turgeon B."/>
            <person name="Goodwin S."/>
            <person name="Spatafora J."/>
            <person name="Crous P."/>
            <person name="Grigoriev I."/>
        </authorList>
    </citation>
    <scope>NUCLEOTIDE SEQUENCE</scope>
    <source>
        <strain evidence="9">CBS 113979</strain>
    </source>
</reference>
<feature type="compositionally biased region" description="Basic and acidic residues" evidence="6">
    <location>
        <begin position="929"/>
        <end position="951"/>
    </location>
</feature>
<dbReference type="Gene3D" id="2.30.310.10">
    <property type="entry name" value="ibrinogen binding protein from staphylococcus aureus domain"/>
    <property type="match status" value="1"/>
</dbReference>
<gene>
    <name evidence="9" type="ORF">K402DRAFT_422027</name>
</gene>
<feature type="domain" description="NFACT RNA-binding" evidence="7">
    <location>
        <begin position="552"/>
        <end position="665"/>
    </location>
</feature>
<feature type="region of interest" description="Disordered" evidence="6">
    <location>
        <begin position="436"/>
        <end position="476"/>
    </location>
</feature>
<feature type="domain" description="NFACT protein C-terminal" evidence="8">
    <location>
        <begin position="990"/>
        <end position="1095"/>
    </location>
</feature>
<feature type="region of interest" description="Disordered" evidence="6">
    <location>
        <begin position="1100"/>
        <end position="1129"/>
    </location>
</feature>
<dbReference type="Pfam" id="PF05670">
    <property type="entry name" value="NFACT-R_1"/>
    <property type="match status" value="1"/>
</dbReference>
<dbReference type="Pfam" id="PF05833">
    <property type="entry name" value="NFACT_N"/>
    <property type="match status" value="1"/>
</dbReference>
<feature type="region of interest" description="Disordered" evidence="6">
    <location>
        <begin position="719"/>
        <end position="992"/>
    </location>
</feature>
<evidence type="ECO:0000256" key="1">
    <source>
        <dbReference type="ARBA" id="ARBA00004496"/>
    </source>
</evidence>
<feature type="compositionally biased region" description="Gly residues" evidence="6">
    <location>
        <begin position="1100"/>
        <end position="1114"/>
    </location>
</feature>
<keyword evidence="4" id="KW-0175">Coiled coil</keyword>
<comment type="similarity">
    <text evidence="2">Belongs to the NEMF family.</text>
</comment>
<feature type="compositionally biased region" description="Acidic residues" evidence="6">
    <location>
        <begin position="819"/>
        <end position="832"/>
    </location>
</feature>
<evidence type="ECO:0000256" key="4">
    <source>
        <dbReference type="ARBA" id="ARBA00023054"/>
    </source>
</evidence>
<dbReference type="EMBL" id="ML977162">
    <property type="protein sequence ID" value="KAF1985395.1"/>
    <property type="molecule type" value="Genomic_DNA"/>
</dbReference>
<feature type="compositionally biased region" description="Acidic residues" evidence="6">
    <location>
        <begin position="982"/>
        <end position="992"/>
    </location>
</feature>
<feature type="compositionally biased region" description="Basic and acidic residues" evidence="6">
    <location>
        <begin position="724"/>
        <end position="734"/>
    </location>
</feature>
<evidence type="ECO:0000256" key="3">
    <source>
        <dbReference type="ARBA" id="ARBA00022490"/>
    </source>
</evidence>
<accession>A0A6G1GWT5</accession>
<dbReference type="PANTHER" id="PTHR15239">
    <property type="entry name" value="NUCLEAR EXPORT MEDIATOR FACTOR NEMF"/>
    <property type="match status" value="1"/>
</dbReference>
<dbReference type="OrthoDB" id="207084at2759"/>
<dbReference type="GO" id="GO:0072344">
    <property type="term" value="P:rescue of stalled ribosome"/>
    <property type="evidence" value="ECO:0007669"/>
    <property type="project" value="TreeGrafter"/>
</dbReference>
<keyword evidence="3" id="KW-0963">Cytoplasm</keyword>
<dbReference type="GO" id="GO:0005737">
    <property type="term" value="C:cytoplasm"/>
    <property type="evidence" value="ECO:0007669"/>
    <property type="project" value="UniProtKB-SubCell"/>
</dbReference>
<dbReference type="GO" id="GO:1990112">
    <property type="term" value="C:RQC complex"/>
    <property type="evidence" value="ECO:0007669"/>
    <property type="project" value="TreeGrafter"/>
</dbReference>
<evidence type="ECO:0000256" key="2">
    <source>
        <dbReference type="ARBA" id="ARBA00008318"/>
    </source>
</evidence>
<feature type="compositionally biased region" description="Acidic residues" evidence="6">
    <location>
        <begin position="436"/>
        <end position="462"/>
    </location>
</feature>
<dbReference type="FunFam" id="2.30.310.10:FF:000003">
    <property type="entry name" value="Zinc knuckle domain containing protein"/>
    <property type="match status" value="1"/>
</dbReference>
<dbReference type="InterPro" id="IPR021846">
    <property type="entry name" value="NFACT-C"/>
</dbReference>
<protein>
    <recommendedName>
        <fullName evidence="5">Ribosome quality control complex subunit 2</fullName>
    </recommendedName>
</protein>
<evidence type="ECO:0000313" key="9">
    <source>
        <dbReference type="EMBL" id="KAF1985395.1"/>
    </source>
</evidence>